<gene>
    <name evidence="1" type="ORF">C3920_11220</name>
</gene>
<organism evidence="1 2">
    <name type="scientific">Novacetimonas pomaceti</name>
    <dbReference type="NCBI Taxonomy" id="2021998"/>
    <lineage>
        <taxon>Bacteria</taxon>
        <taxon>Pseudomonadati</taxon>
        <taxon>Pseudomonadota</taxon>
        <taxon>Alphaproteobacteria</taxon>
        <taxon>Acetobacterales</taxon>
        <taxon>Acetobacteraceae</taxon>
        <taxon>Novacetimonas</taxon>
    </lineage>
</organism>
<protein>
    <submittedName>
        <fullName evidence="1">Uncharacterized protein</fullName>
    </submittedName>
</protein>
<evidence type="ECO:0000313" key="2">
    <source>
        <dbReference type="Proteomes" id="UP000248116"/>
    </source>
</evidence>
<dbReference type="EMBL" id="PRCW01000090">
    <property type="protein sequence ID" value="PYD47194.1"/>
    <property type="molecule type" value="Genomic_DNA"/>
</dbReference>
<sequence>MTWRRAPLATRRPMVRRMVRRMVMTGGGARHAGTWHPAPPWDAACDAPCDAAMRWARQDGRNTMHDGMK</sequence>
<reference evidence="1 2" key="1">
    <citation type="submission" date="2018-02" db="EMBL/GenBank/DDBJ databases">
        <authorList>
            <person name="Skraban J."/>
            <person name="Trcek J."/>
        </authorList>
    </citation>
    <scope>NUCLEOTIDE SEQUENCE [LARGE SCALE GENOMIC DNA]</scope>
    <source>
        <strain evidence="1 2">AV446</strain>
    </source>
</reference>
<comment type="caution">
    <text evidence="1">The sequence shown here is derived from an EMBL/GenBank/DDBJ whole genome shotgun (WGS) entry which is preliminary data.</text>
</comment>
<accession>A0ABX5P2H4</accession>
<proteinExistence type="predicted"/>
<dbReference type="Proteomes" id="UP000248116">
    <property type="component" value="Unassembled WGS sequence"/>
</dbReference>
<evidence type="ECO:0000313" key="1">
    <source>
        <dbReference type="EMBL" id="PYD47194.1"/>
    </source>
</evidence>
<name>A0ABX5P2H4_9PROT</name>
<dbReference type="RefSeq" id="WP_110560472.1">
    <property type="nucleotide sequence ID" value="NZ_PRCW01000090.1"/>
</dbReference>
<keyword evidence="2" id="KW-1185">Reference proteome</keyword>